<evidence type="ECO:0000313" key="1">
    <source>
        <dbReference type="EMBL" id="ATQ53277.1"/>
    </source>
</evidence>
<organism evidence="1 2">
    <name type="scientific">Brucella suis</name>
    <dbReference type="NCBI Taxonomy" id="29461"/>
    <lineage>
        <taxon>Bacteria</taxon>
        <taxon>Pseudomonadati</taxon>
        <taxon>Pseudomonadota</taxon>
        <taxon>Alphaproteobacteria</taxon>
        <taxon>Hyphomicrobiales</taxon>
        <taxon>Brucellaceae</taxon>
        <taxon>Brucella/Ochrobactrum group</taxon>
        <taxon>Brucella</taxon>
    </lineage>
</organism>
<sequence length="80" mass="8854">MVVFRWGCSESLFQKSPYRSANGAFLRSGAHVRSVHCAPVLENHHFRLGLPLLDSGSAKDLRHPYYRLGAHFSAGRGLCG</sequence>
<reference evidence="1 2" key="1">
    <citation type="submission" date="2017-10" db="EMBL/GenBank/DDBJ databases">
        <title>First isolation and characterization of Brucella suis from yak.</title>
        <authorList>
            <person name="Yang X."/>
            <person name="Wang N."/>
            <person name="Cao X."/>
            <person name="Bie P."/>
            <person name="Wang J."/>
            <person name="Lyu Y."/>
            <person name="Wu Q."/>
        </authorList>
    </citation>
    <scope>NUCLEOTIDE SEQUENCE [LARGE SCALE GENOMIC DNA]</scope>
    <source>
        <strain evidence="1 2">QH05</strain>
    </source>
</reference>
<accession>A0AAI8EAY1</accession>
<dbReference type="AlphaFoldDB" id="A0AAI8EAY1"/>
<gene>
    <name evidence="1" type="ORF">CS875_11265</name>
</gene>
<evidence type="ECO:0000313" key="2">
    <source>
        <dbReference type="Proteomes" id="UP000230889"/>
    </source>
</evidence>
<dbReference type="EMBL" id="CP024421">
    <property type="protein sequence ID" value="ATQ53277.1"/>
    <property type="molecule type" value="Genomic_DNA"/>
</dbReference>
<proteinExistence type="predicted"/>
<name>A0AAI8EAY1_BRUSS</name>
<protein>
    <submittedName>
        <fullName evidence="1">Uncharacterized protein</fullName>
    </submittedName>
</protein>
<dbReference type="Proteomes" id="UP000230889">
    <property type="component" value="Chromosome 2"/>
</dbReference>